<dbReference type="SMART" id="SM00387">
    <property type="entry name" value="HATPase_c"/>
    <property type="match status" value="1"/>
</dbReference>
<evidence type="ECO:0000256" key="9">
    <source>
        <dbReference type="ARBA" id="ARBA00023012"/>
    </source>
</evidence>
<keyword evidence="5" id="KW-0808">Transferase</keyword>
<dbReference type="Gene3D" id="3.30.565.10">
    <property type="entry name" value="Histidine kinase-like ATPase, C-terminal domain"/>
    <property type="match status" value="1"/>
</dbReference>
<dbReference type="CDD" id="cd00082">
    <property type="entry name" value="HisKA"/>
    <property type="match status" value="1"/>
</dbReference>
<feature type="transmembrane region" description="Helical" evidence="11">
    <location>
        <begin position="12"/>
        <end position="35"/>
    </location>
</feature>
<dbReference type="PANTHER" id="PTHR45436">
    <property type="entry name" value="SENSOR HISTIDINE KINASE YKOH"/>
    <property type="match status" value="1"/>
</dbReference>
<dbReference type="InterPro" id="IPR003594">
    <property type="entry name" value="HATPase_dom"/>
</dbReference>
<dbReference type="Pfam" id="PF08521">
    <property type="entry name" value="2CSK_N"/>
    <property type="match status" value="1"/>
</dbReference>
<keyword evidence="10 11" id="KW-0472">Membrane</keyword>
<keyword evidence="4" id="KW-0597">Phosphoprotein</keyword>
<dbReference type="SUPFAM" id="SSF47384">
    <property type="entry name" value="Homodimeric domain of signal transducing histidine kinase"/>
    <property type="match status" value="1"/>
</dbReference>
<dbReference type="InterPro" id="IPR050428">
    <property type="entry name" value="TCS_sensor_his_kinase"/>
</dbReference>
<dbReference type="Proteomes" id="UP001433071">
    <property type="component" value="Unassembled WGS sequence"/>
</dbReference>
<dbReference type="InterPro" id="IPR013727">
    <property type="entry name" value="2CSK_N"/>
</dbReference>
<name>A0ABV1Z7V0_9HYPH</name>
<dbReference type="Pfam" id="PF00512">
    <property type="entry name" value="HisKA"/>
    <property type="match status" value="1"/>
</dbReference>
<dbReference type="InterPro" id="IPR003660">
    <property type="entry name" value="HAMP_dom"/>
</dbReference>
<evidence type="ECO:0000313" key="15">
    <source>
        <dbReference type="Proteomes" id="UP001433071"/>
    </source>
</evidence>
<dbReference type="SUPFAM" id="SSF55874">
    <property type="entry name" value="ATPase domain of HSP90 chaperone/DNA topoisomerase II/histidine kinase"/>
    <property type="match status" value="1"/>
</dbReference>
<keyword evidence="9" id="KW-0902">Two-component regulatory system</keyword>
<keyword evidence="8 11" id="KW-1133">Transmembrane helix</keyword>
<dbReference type="InterPro" id="IPR004358">
    <property type="entry name" value="Sig_transdc_His_kin-like_C"/>
</dbReference>
<dbReference type="InterPro" id="IPR003661">
    <property type="entry name" value="HisK_dim/P_dom"/>
</dbReference>
<dbReference type="RefSeq" id="WP_352562074.1">
    <property type="nucleotide sequence ID" value="NZ_JAMYQB010000034.1"/>
</dbReference>
<keyword evidence="15" id="KW-1185">Reference proteome</keyword>
<evidence type="ECO:0000256" key="4">
    <source>
        <dbReference type="ARBA" id="ARBA00022553"/>
    </source>
</evidence>
<dbReference type="PROSITE" id="PS50109">
    <property type="entry name" value="HIS_KIN"/>
    <property type="match status" value="1"/>
</dbReference>
<evidence type="ECO:0000256" key="3">
    <source>
        <dbReference type="ARBA" id="ARBA00012438"/>
    </source>
</evidence>
<protein>
    <recommendedName>
        <fullName evidence="3">histidine kinase</fullName>
        <ecNumber evidence="3">2.7.13.3</ecNumber>
    </recommendedName>
</protein>
<dbReference type="PROSITE" id="PS50885">
    <property type="entry name" value="HAMP"/>
    <property type="match status" value="1"/>
</dbReference>
<accession>A0ABV1Z7V0</accession>
<dbReference type="CDD" id="cd00075">
    <property type="entry name" value="HATPase"/>
    <property type="match status" value="1"/>
</dbReference>
<dbReference type="PANTHER" id="PTHR45436:SF1">
    <property type="entry name" value="SENSOR PROTEIN QSEC"/>
    <property type="match status" value="1"/>
</dbReference>
<evidence type="ECO:0000256" key="6">
    <source>
        <dbReference type="ARBA" id="ARBA00022692"/>
    </source>
</evidence>
<evidence type="ECO:0000256" key="8">
    <source>
        <dbReference type="ARBA" id="ARBA00022989"/>
    </source>
</evidence>
<reference evidence="14 15" key="1">
    <citation type="journal article" date="2024" name="Proc. Natl. Acad. Sci. U.S.A.">
        <title>The evolutionary genomics of adaptation to stress in wild rhizobium bacteria.</title>
        <authorList>
            <person name="Kehlet-Delgado H."/>
            <person name="Montoya A.P."/>
            <person name="Jensen K.T."/>
            <person name="Wendlandt C.E."/>
            <person name="Dexheimer C."/>
            <person name="Roberts M."/>
            <person name="Torres Martinez L."/>
            <person name="Friesen M.L."/>
            <person name="Griffitts J.S."/>
            <person name="Porter S.S."/>
        </authorList>
    </citation>
    <scope>NUCLEOTIDE SEQUENCE [LARGE SCALE GENOMIC DNA]</scope>
    <source>
        <strain evidence="14 15">M0641</strain>
    </source>
</reference>
<dbReference type="PRINTS" id="PR00344">
    <property type="entry name" value="BCTRLSENSOR"/>
</dbReference>
<evidence type="ECO:0000256" key="7">
    <source>
        <dbReference type="ARBA" id="ARBA00022777"/>
    </source>
</evidence>
<proteinExistence type="predicted"/>
<keyword evidence="6 11" id="KW-0812">Transmembrane</keyword>
<gene>
    <name evidence="14" type="ORF">NKI36_29365</name>
</gene>
<feature type="transmembrane region" description="Helical" evidence="11">
    <location>
        <begin position="168"/>
        <end position="187"/>
    </location>
</feature>
<comment type="subcellular location">
    <subcellularLocation>
        <location evidence="2">Membrane</location>
    </subcellularLocation>
</comment>
<comment type="caution">
    <text evidence="14">The sequence shown here is derived from an EMBL/GenBank/DDBJ whole genome shotgun (WGS) entry which is preliminary data.</text>
</comment>
<evidence type="ECO:0000256" key="10">
    <source>
        <dbReference type="ARBA" id="ARBA00023136"/>
    </source>
</evidence>
<organism evidence="14 15">
    <name type="scientific">Mesorhizobium caraganae</name>
    <dbReference type="NCBI Taxonomy" id="483206"/>
    <lineage>
        <taxon>Bacteria</taxon>
        <taxon>Pseudomonadati</taxon>
        <taxon>Pseudomonadota</taxon>
        <taxon>Alphaproteobacteria</taxon>
        <taxon>Hyphomicrobiales</taxon>
        <taxon>Phyllobacteriaceae</taxon>
        <taxon>Mesorhizobium</taxon>
    </lineage>
</organism>
<feature type="domain" description="Histidine kinase" evidence="12">
    <location>
        <begin position="247"/>
        <end position="464"/>
    </location>
</feature>
<feature type="domain" description="HAMP" evidence="13">
    <location>
        <begin position="188"/>
        <end position="239"/>
    </location>
</feature>
<dbReference type="EC" id="2.7.13.3" evidence="3"/>
<evidence type="ECO:0000313" key="14">
    <source>
        <dbReference type="EMBL" id="MER9408121.1"/>
    </source>
</evidence>
<keyword evidence="7 14" id="KW-0418">Kinase</keyword>
<dbReference type="InterPro" id="IPR005467">
    <property type="entry name" value="His_kinase_dom"/>
</dbReference>
<evidence type="ECO:0000256" key="5">
    <source>
        <dbReference type="ARBA" id="ARBA00022679"/>
    </source>
</evidence>
<dbReference type="Gene3D" id="1.10.287.130">
    <property type="match status" value="1"/>
</dbReference>
<dbReference type="SMART" id="SM00388">
    <property type="entry name" value="HisKA"/>
    <property type="match status" value="1"/>
</dbReference>
<evidence type="ECO:0000256" key="2">
    <source>
        <dbReference type="ARBA" id="ARBA00004370"/>
    </source>
</evidence>
<dbReference type="GO" id="GO:0016301">
    <property type="term" value="F:kinase activity"/>
    <property type="evidence" value="ECO:0007669"/>
    <property type="project" value="UniProtKB-KW"/>
</dbReference>
<dbReference type="Pfam" id="PF02518">
    <property type="entry name" value="HATPase_c"/>
    <property type="match status" value="1"/>
</dbReference>
<dbReference type="InterPro" id="IPR036890">
    <property type="entry name" value="HATPase_C_sf"/>
</dbReference>
<evidence type="ECO:0000259" key="13">
    <source>
        <dbReference type="PROSITE" id="PS50885"/>
    </source>
</evidence>
<comment type="catalytic activity">
    <reaction evidence="1">
        <text>ATP + protein L-histidine = ADP + protein N-phospho-L-histidine.</text>
        <dbReference type="EC" id="2.7.13.3"/>
    </reaction>
</comment>
<dbReference type="InterPro" id="IPR036097">
    <property type="entry name" value="HisK_dim/P_sf"/>
</dbReference>
<evidence type="ECO:0000256" key="11">
    <source>
        <dbReference type="SAM" id="Phobius"/>
    </source>
</evidence>
<evidence type="ECO:0000256" key="1">
    <source>
        <dbReference type="ARBA" id="ARBA00000085"/>
    </source>
</evidence>
<evidence type="ECO:0000259" key="12">
    <source>
        <dbReference type="PROSITE" id="PS50109"/>
    </source>
</evidence>
<dbReference type="EMBL" id="JAMYQB010000034">
    <property type="protein sequence ID" value="MER9408121.1"/>
    <property type="molecule type" value="Genomic_DNA"/>
</dbReference>
<sequence>MIPAEPSLFTRLAVRISLVLGLGAALLVSAAWYYARTAADDAYDRLLLGAAIQMADSLTVESGSLIVNLPVSAFELLGLASRDRIFYRVIDPSGATLTGYADLQTEVDLAAIHDVPVLESAHYRGEPVRIAVVARALSDPAVSGWAHVIVGQTTEARSALAGELTLRATVLLGIMSILALAGAMVAIRYSLQPVKHLGATLRRRDPQDLTPVTVVVPRELRPFVTSINYFMSRLDERVKLLQRFIADAAHQIRTPLTALTAQLDLLSQAKLDRSSRQHLDRVQQRAGELARLTNQLLSHAMVIHRADSVQLQPHHLADVARRAFRAAVPITVDPDIIVSFEAPDDEPVVLADAVSLREAIVNIIDNALRHGVVSRLEVRVRSDGTLAHVEVEDDGPGIPPSEWERVTQRFETSKSHDGSAGLGFAIASEVAAAHGGALTFREKSEDGGKRTQGFTVTLTLPIAREKAG</sequence>